<keyword evidence="2" id="KW-0805">Transcription regulation</keyword>
<evidence type="ECO:0000313" key="8">
    <source>
        <dbReference type="Proteomes" id="UP000053958"/>
    </source>
</evidence>
<sequence length="935" mass="103689">MPTCSFPRLAPRPGHGMHLGYVSGGLETFPCIANWTGEEKEREWKGRELPAELQTFPVIVQFQIGRPRLLRTVARLDGLSGRPASIIPIRHSLAAGRCIVARGKASPHVENDGHMDGILPSRKAMSESSHPIPVRNKISWGSPLVSSVVEVFPGLSGPQAFWSASMPKRSWSQVDGADNQPSRRLSIKTASGGAPAEVQIETGSPGDEKFFVNGSYPAENHPPTPSLTDGSSEPRSARSQGPRQRTQSAATIRSDAEPVVWPSITRKVKACAACRKQKVGIIVLERVQTHAEPADQMRHGRRWPALQKMPGEKSLVQAQQEPANPDRRGVTVSPFLLGSNLPALTLSRWRKTVSHDLTVIHAALQQTLRSLGLPALPALHTPLPETVDGQANEVAVADDAEPPPLFDTSPQGPPSDDMLAQVPIESLYEITRLRSLRGEAVEEDRGGLDDFISRGAIRVEEAERLFQFYMAQLDPYIYGLASKYKSLESLRRSSPILTASICAVAACHQPGDGKIYEICNQEFRRLVSSSLFDRRISLDYLRALVIGTYWLSDVSWTLAGFAVRRASDINLHKFYYRIIDSANGLAATPNSWDPSDPEASIDPVRLWYLLYICDQHLSILYTRAPMIREDETIRGWRGYLESPHASQSDMRISSQVSLMILLSQVRELFGVDASKAVPRAFVAHINTFSQQLDKWLAHWSQKLQPNEHIGDFPTKGVLLHYHFGKLHLFSHVFRGLKSGERVEPIPSYFKDPATTAVSHATTILELLLNDPDLRRSILGVPHYFHTMIAFACVVLLKVSSRYRDDLAIDTDTIYSLIGRIINLLRSNSCNRYHLVHWMAEGLDKMLKSSSSSHGGSQWNTTLASDSTTTTNIFDNVENDIPEQPTFPSVDPVLQMNPGFVSQSNDPVLSAGPFLPVLETLDGNEYDLTDLSFNFI</sequence>
<dbReference type="GO" id="GO:0000976">
    <property type="term" value="F:transcription cis-regulatory region binding"/>
    <property type="evidence" value="ECO:0007669"/>
    <property type="project" value="TreeGrafter"/>
</dbReference>
<dbReference type="PANTHER" id="PTHR31845">
    <property type="entry name" value="FINGER DOMAIN PROTEIN, PUTATIVE-RELATED"/>
    <property type="match status" value="1"/>
</dbReference>
<protein>
    <recommendedName>
        <fullName evidence="9">Transcription factor domain-containing protein</fullName>
    </recommendedName>
</protein>
<dbReference type="InterPro" id="IPR051089">
    <property type="entry name" value="prtT"/>
</dbReference>
<evidence type="ECO:0000256" key="4">
    <source>
        <dbReference type="ARBA" id="ARBA00023163"/>
    </source>
</evidence>
<keyword evidence="4" id="KW-0804">Transcription</keyword>
<dbReference type="OrthoDB" id="1925334at2759"/>
<dbReference type="PANTHER" id="PTHR31845:SF17">
    <property type="entry name" value="ZN(II)2CYS6 TRANSCRIPTION FACTOR (EUROFUNG)"/>
    <property type="match status" value="1"/>
</dbReference>
<dbReference type="STRING" id="1408163.A0A0F4YYS3"/>
<dbReference type="GO" id="GO:0000981">
    <property type="term" value="F:DNA-binding transcription factor activity, RNA polymerase II-specific"/>
    <property type="evidence" value="ECO:0007669"/>
    <property type="project" value="TreeGrafter"/>
</dbReference>
<evidence type="ECO:0000256" key="3">
    <source>
        <dbReference type="ARBA" id="ARBA00023125"/>
    </source>
</evidence>
<evidence type="ECO:0008006" key="9">
    <source>
        <dbReference type="Google" id="ProtNLM"/>
    </source>
</evidence>
<keyword evidence="5" id="KW-0539">Nucleus</keyword>
<gene>
    <name evidence="7" type="ORF">T310_2982</name>
</gene>
<evidence type="ECO:0000313" key="7">
    <source>
        <dbReference type="EMBL" id="KKA22991.1"/>
    </source>
</evidence>
<keyword evidence="8" id="KW-1185">Reference proteome</keyword>
<accession>A0A0F4YYS3</accession>
<evidence type="ECO:0000256" key="1">
    <source>
        <dbReference type="ARBA" id="ARBA00004123"/>
    </source>
</evidence>
<dbReference type="EMBL" id="LASV01000115">
    <property type="protein sequence ID" value="KKA22991.1"/>
    <property type="molecule type" value="Genomic_DNA"/>
</dbReference>
<feature type="region of interest" description="Disordered" evidence="6">
    <location>
        <begin position="171"/>
        <end position="254"/>
    </location>
</feature>
<evidence type="ECO:0000256" key="6">
    <source>
        <dbReference type="SAM" id="MobiDB-lite"/>
    </source>
</evidence>
<comment type="caution">
    <text evidence="7">The sequence shown here is derived from an EMBL/GenBank/DDBJ whole genome shotgun (WGS) entry which is preliminary data.</text>
</comment>
<dbReference type="Proteomes" id="UP000053958">
    <property type="component" value="Unassembled WGS sequence"/>
</dbReference>
<proteinExistence type="predicted"/>
<comment type="subcellular location">
    <subcellularLocation>
        <location evidence="1">Nucleus</location>
    </subcellularLocation>
</comment>
<keyword evidence="3" id="KW-0238">DNA-binding</keyword>
<dbReference type="GO" id="GO:0005634">
    <property type="term" value="C:nucleus"/>
    <property type="evidence" value="ECO:0007669"/>
    <property type="project" value="UniProtKB-SubCell"/>
</dbReference>
<name>A0A0F4YYS3_RASE3</name>
<feature type="compositionally biased region" description="Polar residues" evidence="6">
    <location>
        <begin position="226"/>
        <end position="251"/>
    </location>
</feature>
<dbReference type="CDD" id="cd12148">
    <property type="entry name" value="fungal_TF_MHR"/>
    <property type="match status" value="1"/>
</dbReference>
<evidence type="ECO:0000256" key="5">
    <source>
        <dbReference type="ARBA" id="ARBA00023242"/>
    </source>
</evidence>
<dbReference type="GeneID" id="25315333"/>
<dbReference type="AlphaFoldDB" id="A0A0F4YYS3"/>
<organism evidence="7 8">
    <name type="scientific">Rasamsonia emersonii (strain ATCC 16479 / CBS 393.64 / IMI 116815)</name>
    <dbReference type="NCBI Taxonomy" id="1408163"/>
    <lineage>
        <taxon>Eukaryota</taxon>
        <taxon>Fungi</taxon>
        <taxon>Dikarya</taxon>
        <taxon>Ascomycota</taxon>
        <taxon>Pezizomycotina</taxon>
        <taxon>Eurotiomycetes</taxon>
        <taxon>Eurotiomycetidae</taxon>
        <taxon>Eurotiales</taxon>
        <taxon>Trichocomaceae</taxon>
        <taxon>Rasamsonia</taxon>
    </lineage>
</organism>
<dbReference type="RefSeq" id="XP_013329603.1">
    <property type="nucleotide sequence ID" value="XM_013474149.1"/>
</dbReference>
<reference evidence="7 8" key="1">
    <citation type="submission" date="2015-04" db="EMBL/GenBank/DDBJ databases">
        <authorList>
            <person name="Heijne W.H."/>
            <person name="Fedorova N.D."/>
            <person name="Nierman W.C."/>
            <person name="Vollebregt A.W."/>
            <person name="Zhao Z."/>
            <person name="Wu L."/>
            <person name="Kumar M."/>
            <person name="Stam H."/>
            <person name="van den Berg M.A."/>
            <person name="Pel H.J."/>
        </authorList>
    </citation>
    <scope>NUCLEOTIDE SEQUENCE [LARGE SCALE GENOMIC DNA]</scope>
    <source>
        <strain evidence="7 8">CBS 393.64</strain>
    </source>
</reference>
<evidence type="ECO:0000256" key="2">
    <source>
        <dbReference type="ARBA" id="ARBA00023015"/>
    </source>
</evidence>